<evidence type="ECO:0000256" key="1">
    <source>
        <dbReference type="SAM" id="MobiDB-lite"/>
    </source>
</evidence>
<protein>
    <submittedName>
        <fullName evidence="3">Fbox domain containing protein</fullName>
    </submittedName>
</protein>
<evidence type="ECO:0000259" key="2">
    <source>
        <dbReference type="PROSITE" id="PS50181"/>
    </source>
</evidence>
<dbReference type="Gene3D" id="1.20.1280.50">
    <property type="match status" value="1"/>
</dbReference>
<keyword evidence="4" id="KW-1185">Reference proteome</keyword>
<feature type="region of interest" description="Disordered" evidence="1">
    <location>
        <begin position="282"/>
        <end position="304"/>
    </location>
</feature>
<sequence>MDLYTLMEKEDRRHNRGACPVCNVELALADIEGHVNRCLDLALQSDDEQLAKSLARSGYHPLATASSPAAGAGVGPHAGAGRLPPKQGTFSAEDHAYATLLLQEMDADDDDGQSQDFTEVPLSDSAEKRMAVHMTKPGGLALDMAALRRSQNAEQAAKAGAPTAGQPGNPSARAHDKQPKDKGKQRLLVDDDNDDNHDVAVHRGSNGKIDDDGDDSDDSDDTVFKVRLDTMSKGQLKKLCLKQHRKIERMRFLIQTLEKDLKNVRVSNALDDDWQRETRDEWESELAHQKQEAGAREAERRRKAIEDAQEAKAIADALEAVKKQEEADREAAAAAAAQEPEPEPVPLEEPMAGNEEWDPASVEGNGLFDLPREVMLTVFARLAARDLASLSQTCKMLIEPAQDPLLWRLLFVRWIRTANAKRWGHVDEAAILQRFGPPPPPLIDATSESATSESGGATSGERYVKWRYATIAGNGEKWMWDRFQNTLSGFSFCTRTQQKWKFEGSRLRVVTGLFNYPVLEWSGSTLRIQFRPQKAFQCRAGVGIRDSFWNQDLWRFARTGQDQQQEQQEAEAAEPEVENENESYMAMRIAMGGPTSLRAPYKVQGDVPLAIVALVLLQVTGHL</sequence>
<feature type="region of interest" description="Disordered" evidence="1">
    <location>
        <begin position="108"/>
        <end position="128"/>
    </location>
</feature>
<dbReference type="KEGG" id="acan:ACA1_265500"/>
<dbReference type="EMBL" id="KB007933">
    <property type="protein sequence ID" value="ELR19345.1"/>
    <property type="molecule type" value="Genomic_DNA"/>
</dbReference>
<proteinExistence type="predicted"/>
<gene>
    <name evidence="3" type="ORF">ACA1_265500</name>
</gene>
<feature type="compositionally biased region" description="Basic and acidic residues" evidence="1">
    <location>
        <begin position="173"/>
        <end position="189"/>
    </location>
</feature>
<dbReference type="VEuPathDB" id="AmoebaDB:ACA1_265500"/>
<evidence type="ECO:0000313" key="4">
    <source>
        <dbReference type="Proteomes" id="UP000011083"/>
    </source>
</evidence>
<feature type="region of interest" description="Disordered" evidence="1">
    <location>
        <begin position="68"/>
        <end position="89"/>
    </location>
</feature>
<dbReference type="SUPFAM" id="SSF81383">
    <property type="entry name" value="F-box domain"/>
    <property type="match status" value="1"/>
</dbReference>
<dbReference type="InterPro" id="IPR001810">
    <property type="entry name" value="F-box_dom"/>
</dbReference>
<feature type="region of interest" description="Disordered" evidence="1">
    <location>
        <begin position="149"/>
        <end position="219"/>
    </location>
</feature>
<organism evidence="3 4">
    <name type="scientific">Acanthamoeba castellanii (strain ATCC 30010 / Neff)</name>
    <dbReference type="NCBI Taxonomy" id="1257118"/>
    <lineage>
        <taxon>Eukaryota</taxon>
        <taxon>Amoebozoa</taxon>
        <taxon>Discosea</taxon>
        <taxon>Longamoebia</taxon>
        <taxon>Centramoebida</taxon>
        <taxon>Acanthamoebidae</taxon>
        <taxon>Acanthamoeba</taxon>
    </lineage>
</organism>
<name>L8H275_ACACF</name>
<feature type="domain" description="F-box" evidence="2">
    <location>
        <begin position="364"/>
        <end position="410"/>
    </location>
</feature>
<dbReference type="Pfam" id="PF12937">
    <property type="entry name" value="F-box-like"/>
    <property type="match status" value="1"/>
</dbReference>
<feature type="region of interest" description="Disordered" evidence="1">
    <location>
        <begin position="325"/>
        <end position="364"/>
    </location>
</feature>
<dbReference type="AlphaFoldDB" id="L8H275"/>
<dbReference type="Proteomes" id="UP000011083">
    <property type="component" value="Unassembled WGS sequence"/>
</dbReference>
<dbReference type="PROSITE" id="PS50181">
    <property type="entry name" value="FBOX"/>
    <property type="match status" value="1"/>
</dbReference>
<dbReference type="GeneID" id="14920123"/>
<accession>L8H275</accession>
<dbReference type="InterPro" id="IPR036047">
    <property type="entry name" value="F-box-like_dom_sf"/>
</dbReference>
<dbReference type="RefSeq" id="XP_004341430.1">
    <property type="nucleotide sequence ID" value="XM_004341382.1"/>
</dbReference>
<evidence type="ECO:0000313" key="3">
    <source>
        <dbReference type="EMBL" id="ELR19345.1"/>
    </source>
</evidence>
<reference evidence="3 4" key="1">
    <citation type="journal article" date="2013" name="Genome Biol.">
        <title>Genome of Acanthamoeba castellanii highlights extensive lateral gene transfer and early evolution of tyrosine kinase signaling.</title>
        <authorList>
            <person name="Clarke M."/>
            <person name="Lohan A.J."/>
            <person name="Liu B."/>
            <person name="Lagkouvardos I."/>
            <person name="Roy S."/>
            <person name="Zafar N."/>
            <person name="Bertelli C."/>
            <person name="Schilde C."/>
            <person name="Kianianmomeni A."/>
            <person name="Burglin T.R."/>
            <person name="Frech C."/>
            <person name="Turcotte B."/>
            <person name="Kopec K.O."/>
            <person name="Synnott J.M."/>
            <person name="Choo C."/>
            <person name="Paponov I."/>
            <person name="Finkler A."/>
            <person name="Soon Heng Tan C."/>
            <person name="Hutchins A.P."/>
            <person name="Weinmeier T."/>
            <person name="Rattei T."/>
            <person name="Chu J.S."/>
            <person name="Gimenez G."/>
            <person name="Irimia M."/>
            <person name="Rigden D.J."/>
            <person name="Fitzpatrick D.A."/>
            <person name="Lorenzo-Morales J."/>
            <person name="Bateman A."/>
            <person name="Chiu C.H."/>
            <person name="Tang P."/>
            <person name="Hegemann P."/>
            <person name="Fromm H."/>
            <person name="Raoult D."/>
            <person name="Greub G."/>
            <person name="Miranda-Saavedra D."/>
            <person name="Chen N."/>
            <person name="Nash P."/>
            <person name="Ginger M.L."/>
            <person name="Horn M."/>
            <person name="Schaap P."/>
            <person name="Caler L."/>
            <person name="Loftus B."/>
        </authorList>
    </citation>
    <scope>NUCLEOTIDE SEQUENCE [LARGE SCALE GENOMIC DNA]</scope>
    <source>
        <strain evidence="3 4">Neff</strain>
    </source>
</reference>